<feature type="signal peptide" evidence="1">
    <location>
        <begin position="1"/>
        <end position="33"/>
    </location>
</feature>
<organism evidence="3 4">
    <name type="scientific">Paracidovorax citrulli</name>
    <name type="common">Acidovorax citrulli</name>
    <dbReference type="NCBI Taxonomy" id="80869"/>
    <lineage>
        <taxon>Bacteria</taxon>
        <taxon>Pseudomonadati</taxon>
        <taxon>Pseudomonadota</taxon>
        <taxon>Betaproteobacteria</taxon>
        <taxon>Burkholderiales</taxon>
        <taxon>Comamonadaceae</taxon>
        <taxon>Paracidovorax</taxon>
    </lineage>
</organism>
<keyword evidence="1" id="KW-0732">Signal</keyword>
<dbReference type="GeneID" id="79789593"/>
<dbReference type="RefSeq" id="WP_011797607.1">
    <property type="nucleotide sequence ID" value="NZ_CP029373.1"/>
</dbReference>
<gene>
    <name evidence="3" type="ORF">QRO08_01125</name>
</gene>
<dbReference type="InterPro" id="IPR007893">
    <property type="entry name" value="Spore_coat_U/FanG"/>
</dbReference>
<dbReference type="Pfam" id="PF05229">
    <property type="entry name" value="SCPU"/>
    <property type="match status" value="2"/>
</dbReference>
<dbReference type="PANTHER" id="PTHR37089">
    <property type="entry name" value="PROTEIN U-RELATED"/>
    <property type="match status" value="1"/>
</dbReference>
<feature type="domain" description="Spore coat protein U/FanG" evidence="2">
    <location>
        <begin position="29"/>
        <end position="162"/>
    </location>
</feature>
<accession>A0ABY9AQX1</accession>
<dbReference type="Proteomes" id="UP001242732">
    <property type="component" value="Chromosome"/>
</dbReference>
<name>A0ABY9AQX1_PARCI</name>
<protein>
    <submittedName>
        <fullName evidence="3">Spore coat protein U domain-containing protein</fullName>
    </submittedName>
</protein>
<evidence type="ECO:0000259" key="2">
    <source>
        <dbReference type="Pfam" id="PF05229"/>
    </source>
</evidence>
<feature type="chain" id="PRO_5047234890" evidence="1">
    <location>
        <begin position="34"/>
        <end position="324"/>
    </location>
</feature>
<dbReference type="InterPro" id="IPR053167">
    <property type="entry name" value="Spore_coat_component"/>
</dbReference>
<proteinExistence type="predicted"/>
<dbReference type="PANTHER" id="PTHR37089:SF1">
    <property type="entry name" value="MEMBRANE PROTEIN"/>
    <property type="match status" value="1"/>
</dbReference>
<evidence type="ECO:0000313" key="3">
    <source>
        <dbReference type="EMBL" id="WIY49213.1"/>
    </source>
</evidence>
<reference evidence="3 4" key="1">
    <citation type="submission" date="2023-06" db="EMBL/GenBank/DDBJ databases">
        <authorList>
            <person name="Ham H."/>
            <person name="Park D.S."/>
        </authorList>
    </citation>
    <scope>NUCLEOTIDE SEQUENCE [LARGE SCALE GENOMIC DNA]</scope>
    <source>
        <strain evidence="3 4">KACC 17005</strain>
    </source>
</reference>
<sequence>MTRAARPARRAPGAALPLAAAGLLAALCRTASADCVNSETGGNLGTVPSQRVLSGPAVTTTAQFTLGCGGIVLSTLGTSTVQAKFLSPTTGLTLKDGTKPAIPYQITNLAGASYTQGALVINASGANVIALLSNNTASLPLRVTTAVGANVPAGTYTDTITVNWAYANICEGLLGVGGICVGTPRNGNVNRLLTVRLVVTNDCTLSAPNLQFGSAPLPAAFPAVSGNISVVCTRGLSVTVGLGPGAYPSGGRRQMASGANRLAYDLFRADGSLWGTAAGTRTAGTAVTDGTAPIVLPYTARIYGDQTPPPPGVYQDNVVVDVQY</sequence>
<keyword evidence="3" id="KW-0167">Capsid protein</keyword>
<feature type="domain" description="Spore coat protein U/FanG" evidence="2">
    <location>
        <begin position="191"/>
        <end position="320"/>
    </location>
</feature>
<keyword evidence="3" id="KW-0946">Virion</keyword>
<evidence type="ECO:0000313" key="4">
    <source>
        <dbReference type="Proteomes" id="UP001242732"/>
    </source>
</evidence>
<dbReference type="EMBL" id="CP127363">
    <property type="protein sequence ID" value="WIY49213.1"/>
    <property type="molecule type" value="Genomic_DNA"/>
</dbReference>
<dbReference type="SMART" id="SM00972">
    <property type="entry name" value="SCPU"/>
    <property type="match status" value="2"/>
</dbReference>
<evidence type="ECO:0000256" key="1">
    <source>
        <dbReference type="SAM" id="SignalP"/>
    </source>
</evidence>
<keyword evidence="4" id="KW-1185">Reference proteome</keyword>